<accession>A0ABN7WN41</accession>
<organism evidence="1 2">
    <name type="scientific">Gigaspora margarita</name>
    <dbReference type="NCBI Taxonomy" id="4874"/>
    <lineage>
        <taxon>Eukaryota</taxon>
        <taxon>Fungi</taxon>
        <taxon>Fungi incertae sedis</taxon>
        <taxon>Mucoromycota</taxon>
        <taxon>Glomeromycotina</taxon>
        <taxon>Glomeromycetes</taxon>
        <taxon>Diversisporales</taxon>
        <taxon>Gigasporaceae</taxon>
        <taxon>Gigaspora</taxon>
    </lineage>
</organism>
<name>A0ABN7WN41_GIGMA</name>
<feature type="non-terminal residue" evidence="1">
    <location>
        <position position="466"/>
    </location>
</feature>
<proteinExistence type="predicted"/>
<reference evidence="1 2" key="1">
    <citation type="submission" date="2021-06" db="EMBL/GenBank/DDBJ databases">
        <authorList>
            <person name="Kallberg Y."/>
            <person name="Tangrot J."/>
            <person name="Rosling A."/>
        </authorList>
    </citation>
    <scope>NUCLEOTIDE SEQUENCE [LARGE SCALE GENOMIC DNA]</scope>
    <source>
        <strain evidence="1 2">120-4 pot B 10/14</strain>
    </source>
</reference>
<dbReference type="Proteomes" id="UP000789901">
    <property type="component" value="Unassembled WGS sequence"/>
</dbReference>
<gene>
    <name evidence="1" type="ORF">GMARGA_LOCUS32612</name>
</gene>
<evidence type="ECO:0000313" key="1">
    <source>
        <dbReference type="EMBL" id="CAG8835523.1"/>
    </source>
</evidence>
<protein>
    <submittedName>
        <fullName evidence="1">31349_t:CDS:1</fullName>
    </submittedName>
</protein>
<keyword evidence="2" id="KW-1185">Reference proteome</keyword>
<evidence type="ECO:0000313" key="2">
    <source>
        <dbReference type="Proteomes" id="UP000789901"/>
    </source>
</evidence>
<comment type="caution">
    <text evidence="1">The sequence shown here is derived from an EMBL/GenBank/DDBJ whole genome shotgun (WGS) entry which is preliminary data.</text>
</comment>
<sequence length="466" mass="53054">MPRINATLACKYCQKRHERCERLSEEHTCMNYRKRSRLCISFPGYKRRSKTRKLIMEPFPNINPYGTTETFQNTFINKPSLSYLPFVHGIFMPNITLFPTNDLFFRTLHFYKNTITTPPINPYRTTKTLQNAVINQSSSYNNDEPELNNDQNITPSSDSFSTMSNNEQNITPFSNSFPTGCSNDISSSKTQHSYNNVITTTPNIDLYEIIETFQDMLINQSPSTSSSSFIHDKLELNNEQNIISSSSSFSTSCSNDSFFFETQHSYNNIVTTTPNINTYGSVETFRNTFNPHHHPKSSVIKSNCLFQRFGIGNGSLEDKCAENPEVIDVRFVKFVTKVTRRLIEVAMERLNVESIERSGAVMTCKMDVDKEKIDKSKRKNAMVSLINDEICEINDEKFLKTRLNQMFNENKGKDANVAEAADEVGKNGRSFWDSGNLTDDMGKSNTFGICGVGGVSERYFSPKALK</sequence>
<dbReference type="EMBL" id="CAJVQB010051641">
    <property type="protein sequence ID" value="CAG8835523.1"/>
    <property type="molecule type" value="Genomic_DNA"/>
</dbReference>